<proteinExistence type="inferred from homology"/>
<dbReference type="Pfam" id="PF23611">
    <property type="entry name" value="zf-C2H2_16"/>
    <property type="match status" value="1"/>
</dbReference>
<name>A0ABY6LB23_9ARAC</name>
<comment type="similarity">
    <text evidence="7">Belongs to the snail C2H2-type zinc-finger protein family.</text>
</comment>
<dbReference type="Proteomes" id="UP001235939">
    <property type="component" value="Chromosome 15"/>
</dbReference>
<dbReference type="InterPro" id="IPR036236">
    <property type="entry name" value="Znf_C2H2_sf"/>
</dbReference>
<evidence type="ECO:0000256" key="3">
    <source>
        <dbReference type="ARBA" id="ARBA00022737"/>
    </source>
</evidence>
<keyword evidence="6" id="KW-0539">Nucleus</keyword>
<keyword evidence="5" id="KW-0862">Zinc</keyword>
<keyword evidence="2" id="KW-0479">Metal-binding</keyword>
<gene>
    <name evidence="10" type="ORF">LAZ67_15003315</name>
</gene>
<evidence type="ECO:0000256" key="8">
    <source>
        <dbReference type="PROSITE-ProRule" id="PRU00042"/>
    </source>
</evidence>
<evidence type="ECO:0000313" key="11">
    <source>
        <dbReference type="Proteomes" id="UP001235939"/>
    </source>
</evidence>
<dbReference type="PANTHER" id="PTHR24388">
    <property type="entry name" value="ZINC FINGER PROTEIN"/>
    <property type="match status" value="1"/>
</dbReference>
<keyword evidence="11" id="KW-1185">Reference proteome</keyword>
<sequence>MLALNSCKPARSRLVNSSWEVGSDEKTRIPAHCDYSTTTESKLKIHQLKHTGEKPFSCPYCEFSTKTKSLLKRHQFIHTGEKPYTCSYCDYKTSKPTNLKQHLDTHIVERPHSCPHCDYRTTSPSYLKRQNKTRQKNLTPALNVTLGQTPITVKLHLDDTSLQRTGVVLVGYGHQGPFQGWVRGPVVEGRSPVLVGAVVGVVVSDTRYLTVAGQGRREKKI</sequence>
<evidence type="ECO:0000256" key="7">
    <source>
        <dbReference type="ARBA" id="ARBA00037948"/>
    </source>
</evidence>
<comment type="subcellular location">
    <subcellularLocation>
        <location evidence="1">Nucleus</location>
    </subcellularLocation>
</comment>
<dbReference type="PANTHER" id="PTHR24388:SF54">
    <property type="entry name" value="PROTEIN ESCARGOT"/>
    <property type="match status" value="1"/>
</dbReference>
<evidence type="ECO:0000259" key="9">
    <source>
        <dbReference type="PROSITE" id="PS50157"/>
    </source>
</evidence>
<feature type="domain" description="C2H2-type" evidence="9">
    <location>
        <begin position="56"/>
        <end position="83"/>
    </location>
</feature>
<organism evidence="10 11">
    <name type="scientific">Cordylochernes scorpioides</name>
    <dbReference type="NCBI Taxonomy" id="51811"/>
    <lineage>
        <taxon>Eukaryota</taxon>
        <taxon>Metazoa</taxon>
        <taxon>Ecdysozoa</taxon>
        <taxon>Arthropoda</taxon>
        <taxon>Chelicerata</taxon>
        <taxon>Arachnida</taxon>
        <taxon>Pseudoscorpiones</taxon>
        <taxon>Cheliferoidea</taxon>
        <taxon>Chernetidae</taxon>
        <taxon>Cordylochernes</taxon>
    </lineage>
</organism>
<feature type="domain" description="C2H2-type" evidence="9">
    <location>
        <begin position="84"/>
        <end position="111"/>
    </location>
</feature>
<dbReference type="InterPro" id="IPR056438">
    <property type="entry name" value="Znf-C2H2_CTCF"/>
</dbReference>
<dbReference type="PROSITE" id="PS50157">
    <property type="entry name" value="ZINC_FINGER_C2H2_2"/>
    <property type="match status" value="3"/>
</dbReference>
<dbReference type="InterPro" id="IPR050527">
    <property type="entry name" value="Snail/Krueppel_Znf"/>
</dbReference>
<dbReference type="EMBL" id="CP092877">
    <property type="protein sequence ID" value="UYV78054.1"/>
    <property type="molecule type" value="Genomic_DNA"/>
</dbReference>
<evidence type="ECO:0000256" key="1">
    <source>
        <dbReference type="ARBA" id="ARBA00004123"/>
    </source>
</evidence>
<evidence type="ECO:0000313" key="10">
    <source>
        <dbReference type="EMBL" id="UYV78054.1"/>
    </source>
</evidence>
<dbReference type="SMART" id="SM00355">
    <property type="entry name" value="ZnF_C2H2"/>
    <property type="match status" value="3"/>
</dbReference>
<dbReference type="SUPFAM" id="SSF57667">
    <property type="entry name" value="beta-beta-alpha zinc fingers"/>
    <property type="match status" value="2"/>
</dbReference>
<evidence type="ECO:0000256" key="2">
    <source>
        <dbReference type="ARBA" id="ARBA00022723"/>
    </source>
</evidence>
<evidence type="ECO:0000256" key="5">
    <source>
        <dbReference type="ARBA" id="ARBA00022833"/>
    </source>
</evidence>
<dbReference type="Pfam" id="PF13909">
    <property type="entry name" value="zf-H2C2_5"/>
    <property type="match status" value="1"/>
</dbReference>
<feature type="domain" description="C2H2-type" evidence="9">
    <location>
        <begin position="33"/>
        <end position="55"/>
    </location>
</feature>
<dbReference type="Gene3D" id="3.30.160.60">
    <property type="entry name" value="Classic Zinc Finger"/>
    <property type="match status" value="3"/>
</dbReference>
<keyword evidence="4 8" id="KW-0863">Zinc-finger</keyword>
<accession>A0ABY6LB23</accession>
<reference evidence="10 11" key="1">
    <citation type="submission" date="2022-01" db="EMBL/GenBank/DDBJ databases">
        <title>A chromosomal length assembly of Cordylochernes scorpioides.</title>
        <authorList>
            <person name="Zeh D."/>
            <person name="Zeh J."/>
        </authorList>
    </citation>
    <scope>NUCLEOTIDE SEQUENCE [LARGE SCALE GENOMIC DNA]</scope>
    <source>
        <strain evidence="10">IN4F17</strain>
        <tissue evidence="10">Whole Body</tissue>
    </source>
</reference>
<evidence type="ECO:0000256" key="4">
    <source>
        <dbReference type="ARBA" id="ARBA00022771"/>
    </source>
</evidence>
<protein>
    <recommendedName>
        <fullName evidence="9">C2H2-type domain-containing protein</fullName>
    </recommendedName>
</protein>
<dbReference type="InterPro" id="IPR013087">
    <property type="entry name" value="Znf_C2H2_type"/>
</dbReference>
<keyword evidence="3" id="KW-0677">Repeat</keyword>
<evidence type="ECO:0000256" key="6">
    <source>
        <dbReference type="ARBA" id="ARBA00023242"/>
    </source>
</evidence>